<keyword evidence="2" id="KW-1185">Reference proteome</keyword>
<dbReference type="RefSeq" id="WP_131007143.1">
    <property type="nucleotide sequence ID" value="NZ_BFAX01000003.1"/>
</dbReference>
<organism evidence="1 2">
    <name type="scientific">Methanofervidicoccus abyssi</name>
    <dbReference type="NCBI Taxonomy" id="2082189"/>
    <lineage>
        <taxon>Archaea</taxon>
        <taxon>Methanobacteriati</taxon>
        <taxon>Methanobacteriota</taxon>
        <taxon>Methanomada group</taxon>
        <taxon>Methanococci</taxon>
        <taxon>Methanococcales</taxon>
        <taxon>Methanofervidicoccus</taxon>
    </lineage>
</organism>
<gene>
    <name evidence="1" type="ORF">MHHB_P0590</name>
</gene>
<dbReference type="OrthoDB" id="70011at2157"/>
<dbReference type="PIRSF" id="PIRSF006503">
    <property type="entry name" value="UCP006503"/>
    <property type="match status" value="1"/>
</dbReference>
<sequence>MKIIHFKSISLLIEEEKITYTGKELEPLWAFERYSIQRDSIVAFRGKIEVPLENMKDLKDVKEEGFRSKALITSSDAINFIVEHFDNPDLKITYLRQRLLVLITKEVLEEISGKRIVRRGDDLYYKGGKLSVSIASRGISSGKIHIGINISKKGTPPYIKTSSLEDLGVNVEEDSVLDIMESVGRRYGEEMDKIEEDIRKTKCLF</sequence>
<name>A0A401HQ70_9EURY</name>
<dbReference type="InterPro" id="IPR045864">
    <property type="entry name" value="aa-tRNA-synth_II/BPL/LPL"/>
</dbReference>
<dbReference type="InterPro" id="IPR007162">
    <property type="entry name" value="DUF366"/>
</dbReference>
<protein>
    <recommendedName>
        <fullName evidence="3">DUF366 domain-containing protein</fullName>
    </recommendedName>
</protein>
<dbReference type="Pfam" id="PF04017">
    <property type="entry name" value="DUF366"/>
    <property type="match status" value="1"/>
</dbReference>
<dbReference type="Proteomes" id="UP000290527">
    <property type="component" value="Unassembled WGS sequence"/>
</dbReference>
<evidence type="ECO:0000313" key="2">
    <source>
        <dbReference type="Proteomes" id="UP000290527"/>
    </source>
</evidence>
<accession>A0A401HQ70</accession>
<evidence type="ECO:0008006" key="3">
    <source>
        <dbReference type="Google" id="ProtNLM"/>
    </source>
</evidence>
<dbReference type="SUPFAM" id="SSF55681">
    <property type="entry name" value="Class II aaRS and biotin synthetases"/>
    <property type="match status" value="1"/>
</dbReference>
<dbReference type="Gene3D" id="3.30.930.10">
    <property type="entry name" value="Bira Bifunctional Protein, Domain 2"/>
    <property type="match status" value="1"/>
</dbReference>
<reference evidence="1 2" key="1">
    <citation type="journal article" date="2019" name="Int. J. Syst. Evol. Microbiol.">
        <title>Methanofervidicoccus abyssi gen. nov., sp. nov., a hydrogenotrophic methanogen, isolated from a hydrothermal vent chimney in the Mid-Cayman Spreading Center, the Caribbean Sea.</title>
        <authorList>
            <person name="Sakai S."/>
            <person name="Takaki Y."/>
            <person name="Miyazaki M."/>
            <person name="Ogawara M."/>
            <person name="Yanagawa K."/>
            <person name="Miyazaki J."/>
            <person name="Takai K."/>
        </authorList>
    </citation>
    <scope>NUCLEOTIDE SEQUENCE [LARGE SCALE GENOMIC DNA]</scope>
    <source>
        <strain evidence="1 2">HHB</strain>
    </source>
</reference>
<dbReference type="AlphaFoldDB" id="A0A401HQ70"/>
<dbReference type="EMBL" id="BFAX01000003">
    <property type="protein sequence ID" value="GBF36360.1"/>
    <property type="molecule type" value="Genomic_DNA"/>
</dbReference>
<evidence type="ECO:0000313" key="1">
    <source>
        <dbReference type="EMBL" id="GBF36360.1"/>
    </source>
</evidence>
<proteinExistence type="predicted"/>
<comment type="caution">
    <text evidence="1">The sequence shown here is derived from an EMBL/GenBank/DDBJ whole genome shotgun (WGS) entry which is preliminary data.</text>
</comment>